<feature type="domain" description="Retroviral polymerase SH3-like" evidence="2">
    <location>
        <begin position="30"/>
        <end position="75"/>
    </location>
</feature>
<comment type="caution">
    <text evidence="3">The sequence shown here is derived from an EMBL/GenBank/DDBJ whole genome shotgun (WGS) entry which is preliminary data.</text>
</comment>
<gene>
    <name evidence="3" type="ORF">SASPL_147188</name>
</gene>
<evidence type="ECO:0000313" key="4">
    <source>
        <dbReference type="Proteomes" id="UP000298416"/>
    </source>
</evidence>
<feature type="compositionally biased region" description="Polar residues" evidence="1">
    <location>
        <begin position="101"/>
        <end position="121"/>
    </location>
</feature>
<dbReference type="Proteomes" id="UP000298416">
    <property type="component" value="Unassembled WGS sequence"/>
</dbReference>
<accession>A0A8X8WEQ6</accession>
<keyword evidence="4" id="KW-1185">Reference proteome</keyword>
<sequence>MDTCKEPLKRVVGSNNLVSEFCSESITFVARTKLDPKVKRCIFVGYDTHRKGWRCMDPETKKVVINRDVVFDEISSNQIDANNRSVTTDLLHILDDAASSDRGSVATSPEENLQQYETTEAGTRRSDRQRRPPAHSADYEVEKTSLSCMMVLLYVDNMIITGNDDAEIIRLQEALSVRFDMKRFKDEGKLLADGTLFRQLVSSFFYLYITRHGIFFSVGVISQFMGKPRKPYLIAAKRILRYIKNTMHFRLH</sequence>
<dbReference type="AlphaFoldDB" id="A0A8X8WEQ6"/>
<name>A0A8X8WEQ6_SALSN</name>
<dbReference type="InterPro" id="IPR057670">
    <property type="entry name" value="SH3_retrovirus"/>
</dbReference>
<dbReference type="Pfam" id="PF25597">
    <property type="entry name" value="SH3_retrovirus"/>
    <property type="match status" value="1"/>
</dbReference>
<feature type="region of interest" description="Disordered" evidence="1">
    <location>
        <begin position="101"/>
        <end position="138"/>
    </location>
</feature>
<reference evidence="3" key="2">
    <citation type="submission" date="2020-08" db="EMBL/GenBank/DDBJ databases">
        <title>Plant Genome Project.</title>
        <authorList>
            <person name="Zhang R.-G."/>
        </authorList>
    </citation>
    <scope>NUCLEOTIDE SEQUENCE</scope>
    <source>
        <strain evidence="3">Huo1</strain>
        <tissue evidence="3">Leaf</tissue>
    </source>
</reference>
<evidence type="ECO:0000313" key="3">
    <source>
        <dbReference type="EMBL" id="KAG6392959.1"/>
    </source>
</evidence>
<evidence type="ECO:0000259" key="2">
    <source>
        <dbReference type="Pfam" id="PF25597"/>
    </source>
</evidence>
<dbReference type="EMBL" id="PNBA02000018">
    <property type="protein sequence ID" value="KAG6392959.1"/>
    <property type="molecule type" value="Genomic_DNA"/>
</dbReference>
<organism evidence="3">
    <name type="scientific">Salvia splendens</name>
    <name type="common">Scarlet sage</name>
    <dbReference type="NCBI Taxonomy" id="180675"/>
    <lineage>
        <taxon>Eukaryota</taxon>
        <taxon>Viridiplantae</taxon>
        <taxon>Streptophyta</taxon>
        <taxon>Embryophyta</taxon>
        <taxon>Tracheophyta</taxon>
        <taxon>Spermatophyta</taxon>
        <taxon>Magnoliopsida</taxon>
        <taxon>eudicotyledons</taxon>
        <taxon>Gunneridae</taxon>
        <taxon>Pentapetalae</taxon>
        <taxon>asterids</taxon>
        <taxon>lamiids</taxon>
        <taxon>Lamiales</taxon>
        <taxon>Lamiaceae</taxon>
        <taxon>Nepetoideae</taxon>
        <taxon>Mentheae</taxon>
        <taxon>Salviinae</taxon>
        <taxon>Salvia</taxon>
        <taxon>Salvia subgen. Calosphace</taxon>
        <taxon>core Calosphace</taxon>
    </lineage>
</organism>
<dbReference type="PANTHER" id="PTHR11439">
    <property type="entry name" value="GAG-POL-RELATED RETROTRANSPOSON"/>
    <property type="match status" value="1"/>
</dbReference>
<reference evidence="3" key="1">
    <citation type="submission" date="2018-01" db="EMBL/GenBank/DDBJ databases">
        <authorList>
            <person name="Mao J.F."/>
        </authorList>
    </citation>
    <scope>NUCLEOTIDE SEQUENCE</scope>
    <source>
        <strain evidence="3">Huo1</strain>
        <tissue evidence="3">Leaf</tissue>
    </source>
</reference>
<dbReference type="PANTHER" id="PTHR11439:SF481">
    <property type="entry name" value="REVERSE TRANSCRIPTASE TY1_COPIA-TYPE DOMAIN-CONTAINING PROTEIN"/>
    <property type="match status" value="1"/>
</dbReference>
<protein>
    <recommendedName>
        <fullName evidence="2">Retroviral polymerase SH3-like domain-containing protein</fullName>
    </recommendedName>
</protein>
<proteinExistence type="predicted"/>
<evidence type="ECO:0000256" key="1">
    <source>
        <dbReference type="SAM" id="MobiDB-lite"/>
    </source>
</evidence>